<protein>
    <submittedName>
        <fullName evidence="1">Uncharacterized protein</fullName>
    </submittedName>
</protein>
<evidence type="ECO:0000313" key="1">
    <source>
        <dbReference type="EMBL" id="CAI6086866.1"/>
    </source>
</evidence>
<proteinExistence type="predicted"/>
<reference evidence="1" key="1">
    <citation type="submission" date="2023-01" db="EMBL/GenBank/DDBJ databases">
        <authorList>
            <person name="Piombo E."/>
        </authorList>
    </citation>
    <scope>NUCLEOTIDE SEQUENCE</scope>
</reference>
<gene>
    <name evidence="1" type="ORF">CCHLO57077_00009883</name>
</gene>
<dbReference type="EMBL" id="CABFNP030000789">
    <property type="protein sequence ID" value="CAI6086866.1"/>
    <property type="molecule type" value="Genomic_DNA"/>
</dbReference>
<name>A0AA35LZE6_9HYPO</name>
<dbReference type="Proteomes" id="UP001160390">
    <property type="component" value="Unassembled WGS sequence"/>
</dbReference>
<dbReference type="AlphaFoldDB" id="A0AA35LZE6"/>
<organism evidence="1 2">
    <name type="scientific">Clonostachys chloroleuca</name>
    <dbReference type="NCBI Taxonomy" id="1926264"/>
    <lineage>
        <taxon>Eukaryota</taxon>
        <taxon>Fungi</taxon>
        <taxon>Dikarya</taxon>
        <taxon>Ascomycota</taxon>
        <taxon>Pezizomycotina</taxon>
        <taxon>Sordariomycetes</taxon>
        <taxon>Hypocreomycetidae</taxon>
        <taxon>Hypocreales</taxon>
        <taxon>Bionectriaceae</taxon>
        <taxon>Clonostachys</taxon>
    </lineage>
</organism>
<accession>A0AA35LZE6</accession>
<sequence>MTVASKRQLLHSKVVFLFLDEPSSSHLTPKWVTEGKRPEEIERDLGKISSYIKTLNGTLEKVGKAVQQSIDLQNPGFSQLVSASTAKDLASKMDRKIVDVFKESSAKIDEAIGLIRTQTQSTTIEPAVVTVMGGLTNQLQQAVPAQVPIVTNLFEKTGSAFLLICSL</sequence>
<keyword evidence="2" id="KW-1185">Reference proteome</keyword>
<evidence type="ECO:0000313" key="2">
    <source>
        <dbReference type="Proteomes" id="UP001160390"/>
    </source>
</evidence>
<comment type="caution">
    <text evidence="1">The sequence shown here is derived from an EMBL/GenBank/DDBJ whole genome shotgun (WGS) entry which is preliminary data.</text>
</comment>